<name>A0ABT3MWJ7_9GAMM</name>
<evidence type="ECO:0000313" key="1">
    <source>
        <dbReference type="EMBL" id="MCW7553743.1"/>
    </source>
</evidence>
<dbReference type="RefSeq" id="WP_262568540.1">
    <property type="nucleotide sequence ID" value="NZ_JAPFCC010000001.1"/>
</dbReference>
<gene>
    <name evidence="1" type="ORF">NX722_14105</name>
</gene>
<proteinExistence type="predicted"/>
<protein>
    <submittedName>
        <fullName evidence="1">Uncharacterized protein</fullName>
    </submittedName>
</protein>
<comment type="caution">
    <text evidence="1">The sequence shown here is derived from an EMBL/GenBank/DDBJ whole genome shotgun (WGS) entry which is preliminary data.</text>
</comment>
<accession>A0ABT3MWJ7</accession>
<dbReference type="Proteomes" id="UP001209854">
    <property type="component" value="Unassembled WGS sequence"/>
</dbReference>
<dbReference type="EMBL" id="JAPFCC010000001">
    <property type="protein sequence ID" value="MCW7553743.1"/>
    <property type="molecule type" value="Genomic_DNA"/>
</dbReference>
<evidence type="ECO:0000313" key="2">
    <source>
        <dbReference type="Proteomes" id="UP001209854"/>
    </source>
</evidence>
<sequence>MLTTRPQAISLELEDLPDTHTRTEKYIDHLEKQNGNLTSACQKTPEKPLLILAGRN</sequence>
<organism evidence="1 2">
    <name type="scientific">Endozoicomonas gorgoniicola</name>
    <dbReference type="NCBI Taxonomy" id="1234144"/>
    <lineage>
        <taxon>Bacteria</taxon>
        <taxon>Pseudomonadati</taxon>
        <taxon>Pseudomonadota</taxon>
        <taxon>Gammaproteobacteria</taxon>
        <taxon>Oceanospirillales</taxon>
        <taxon>Endozoicomonadaceae</taxon>
        <taxon>Endozoicomonas</taxon>
    </lineage>
</organism>
<reference evidence="1 2" key="1">
    <citation type="submission" date="2022-10" db="EMBL/GenBank/DDBJ databases">
        <title>High-quality genome sequences of two octocoral-associated bacteria, Endozoicomonas euniceicola EF212 and Endozoicomonas gorgoniicola PS125.</title>
        <authorList>
            <person name="Chiou Y.-J."/>
            <person name="Chen Y.-H."/>
        </authorList>
    </citation>
    <scope>NUCLEOTIDE SEQUENCE [LARGE SCALE GENOMIC DNA]</scope>
    <source>
        <strain evidence="1 2">PS125</strain>
    </source>
</reference>
<keyword evidence="2" id="KW-1185">Reference proteome</keyword>